<name>A0A811RA99_9POAL</name>
<dbReference type="FunFam" id="4.10.280.10:FF:000004">
    <property type="entry name" value="Basic helix-loop-helix transcription factor"/>
    <property type="match status" value="1"/>
</dbReference>
<keyword evidence="5" id="KW-0539">Nucleus</keyword>
<evidence type="ECO:0000256" key="6">
    <source>
        <dbReference type="SAM" id="MobiDB-lite"/>
    </source>
</evidence>
<evidence type="ECO:0000256" key="5">
    <source>
        <dbReference type="ARBA" id="ARBA00023242"/>
    </source>
</evidence>
<dbReference type="PANTHER" id="PTHR46807:SF7">
    <property type="entry name" value="BHLH DOMAIN-CONTAINING PROTEIN"/>
    <property type="match status" value="1"/>
</dbReference>
<evidence type="ECO:0000256" key="3">
    <source>
        <dbReference type="ARBA" id="ARBA00023015"/>
    </source>
</evidence>
<evidence type="ECO:0000313" key="9">
    <source>
        <dbReference type="Proteomes" id="UP000604825"/>
    </source>
</evidence>
<dbReference type="GO" id="GO:0005634">
    <property type="term" value="C:nucleus"/>
    <property type="evidence" value="ECO:0007669"/>
    <property type="project" value="UniProtKB-SubCell"/>
</dbReference>
<dbReference type="SMART" id="SM00353">
    <property type="entry name" value="HLH"/>
    <property type="match status" value="1"/>
</dbReference>
<sequence>MADAVGCRVVCSSGDDDGLIELLWCNGHVVMQSQALLRKPPRPDKAAAPAAVPDDDAAAQAWFQYPVETPLERDDLFAELFGEAQAAVDGARGACCKEEAERGGDASRQSSRMMPPPLLQAAGREGDVEFESADVTCEPVQKTTTAKRRRAAEVHNLSERRRRDRINEKMKALQELIPHCNKTDKASMLDEAIEYLKSLQLQLQMMWMGGGMAAAAAPVVFPAGVHQYMQRMVAGPPPHHVASMPGMPFMAPPAAVQGPPPPVPDLYARYLALDHHLPPPPPPPLVAPPYTVQQHCLQGTMGFYQRQNPAQPPPPPTAVPAASPSDGILHKKYENCGKPEIQGMTG</sequence>
<dbReference type="PANTHER" id="PTHR46807">
    <property type="entry name" value="TRANSCRIPTION FACTOR PIF3"/>
    <property type="match status" value="1"/>
</dbReference>
<evidence type="ECO:0000313" key="8">
    <source>
        <dbReference type="EMBL" id="CAD6266970.1"/>
    </source>
</evidence>
<accession>A0A811RA99</accession>
<dbReference type="PROSITE" id="PS50888">
    <property type="entry name" value="BHLH"/>
    <property type="match status" value="1"/>
</dbReference>
<dbReference type="InterPro" id="IPR047265">
    <property type="entry name" value="PIF1-like_bHLH"/>
</dbReference>
<keyword evidence="9" id="KW-1185">Reference proteome</keyword>
<feature type="compositionally biased region" description="Basic and acidic residues" evidence="6">
    <location>
        <begin position="328"/>
        <end position="337"/>
    </location>
</feature>
<dbReference type="Gene3D" id="4.10.280.10">
    <property type="entry name" value="Helix-loop-helix DNA-binding domain"/>
    <property type="match status" value="1"/>
</dbReference>
<protein>
    <recommendedName>
        <fullName evidence="7">BHLH domain-containing protein</fullName>
    </recommendedName>
</protein>
<dbReference type="InterPro" id="IPR044273">
    <property type="entry name" value="PIF3-like"/>
</dbReference>
<organism evidence="8 9">
    <name type="scientific">Miscanthus lutarioriparius</name>
    <dbReference type="NCBI Taxonomy" id="422564"/>
    <lineage>
        <taxon>Eukaryota</taxon>
        <taxon>Viridiplantae</taxon>
        <taxon>Streptophyta</taxon>
        <taxon>Embryophyta</taxon>
        <taxon>Tracheophyta</taxon>
        <taxon>Spermatophyta</taxon>
        <taxon>Magnoliopsida</taxon>
        <taxon>Liliopsida</taxon>
        <taxon>Poales</taxon>
        <taxon>Poaceae</taxon>
        <taxon>PACMAD clade</taxon>
        <taxon>Panicoideae</taxon>
        <taxon>Andropogonodae</taxon>
        <taxon>Andropogoneae</taxon>
        <taxon>Saccharinae</taxon>
        <taxon>Miscanthus</taxon>
    </lineage>
</organism>
<dbReference type="Pfam" id="PF00010">
    <property type="entry name" value="HLH"/>
    <property type="match status" value="1"/>
</dbReference>
<reference evidence="8" key="1">
    <citation type="submission" date="2020-10" db="EMBL/GenBank/DDBJ databases">
        <authorList>
            <person name="Han B."/>
            <person name="Lu T."/>
            <person name="Zhao Q."/>
            <person name="Huang X."/>
            <person name="Zhao Y."/>
        </authorList>
    </citation>
    <scope>NUCLEOTIDE SEQUENCE</scope>
</reference>
<feature type="domain" description="BHLH" evidence="7">
    <location>
        <begin position="150"/>
        <end position="199"/>
    </location>
</feature>
<evidence type="ECO:0000259" key="7">
    <source>
        <dbReference type="PROSITE" id="PS50888"/>
    </source>
</evidence>
<dbReference type="AlphaFoldDB" id="A0A811RA99"/>
<dbReference type="InterPro" id="IPR011598">
    <property type="entry name" value="bHLH_dom"/>
</dbReference>
<dbReference type="SUPFAM" id="SSF47459">
    <property type="entry name" value="HLH, helix-loop-helix DNA-binding domain"/>
    <property type="match status" value="1"/>
</dbReference>
<keyword evidence="3" id="KW-0805">Transcription regulation</keyword>
<dbReference type="Proteomes" id="UP000604825">
    <property type="component" value="Unassembled WGS sequence"/>
</dbReference>
<comment type="similarity">
    <text evidence="2">Belongs to the bHLH protein family.</text>
</comment>
<evidence type="ECO:0000256" key="4">
    <source>
        <dbReference type="ARBA" id="ARBA00023163"/>
    </source>
</evidence>
<gene>
    <name evidence="8" type="ORF">NCGR_LOCUS50275</name>
</gene>
<dbReference type="CDD" id="cd11445">
    <property type="entry name" value="bHLH_AtPIF_like"/>
    <property type="match status" value="1"/>
</dbReference>
<evidence type="ECO:0000256" key="2">
    <source>
        <dbReference type="ARBA" id="ARBA00005510"/>
    </source>
</evidence>
<evidence type="ECO:0000256" key="1">
    <source>
        <dbReference type="ARBA" id="ARBA00004123"/>
    </source>
</evidence>
<dbReference type="GO" id="GO:0046983">
    <property type="term" value="F:protein dimerization activity"/>
    <property type="evidence" value="ECO:0007669"/>
    <property type="project" value="InterPro"/>
</dbReference>
<dbReference type="EMBL" id="CAJGYO010000014">
    <property type="protein sequence ID" value="CAD6266970.1"/>
    <property type="molecule type" value="Genomic_DNA"/>
</dbReference>
<proteinExistence type="inferred from homology"/>
<feature type="region of interest" description="Disordered" evidence="6">
    <location>
        <begin position="305"/>
        <end position="346"/>
    </location>
</feature>
<dbReference type="GO" id="GO:0003700">
    <property type="term" value="F:DNA-binding transcription factor activity"/>
    <property type="evidence" value="ECO:0007669"/>
    <property type="project" value="InterPro"/>
</dbReference>
<dbReference type="InterPro" id="IPR036638">
    <property type="entry name" value="HLH_DNA-bd_sf"/>
</dbReference>
<comment type="subcellular location">
    <subcellularLocation>
        <location evidence="1">Nucleus</location>
    </subcellularLocation>
</comment>
<comment type="caution">
    <text evidence="8">The sequence shown here is derived from an EMBL/GenBank/DDBJ whole genome shotgun (WGS) entry which is preliminary data.</text>
</comment>
<dbReference type="OrthoDB" id="690068at2759"/>
<keyword evidence="4" id="KW-0804">Transcription</keyword>